<comment type="caution">
    <text evidence="2">The sequence shown here is derived from an EMBL/GenBank/DDBJ whole genome shotgun (WGS) entry which is preliminary data.</text>
</comment>
<reference evidence="2 3" key="1">
    <citation type="journal article" date="2018" name="Front. Plant Sci.">
        <title>Red Clover (Trifolium pratense) and Zigzag Clover (T. medium) - A Picture of Genomic Similarities and Differences.</title>
        <authorList>
            <person name="Dluhosova J."/>
            <person name="Istvanek J."/>
            <person name="Nedelnik J."/>
            <person name="Repkova J."/>
        </authorList>
    </citation>
    <scope>NUCLEOTIDE SEQUENCE [LARGE SCALE GENOMIC DNA]</scope>
    <source>
        <strain evidence="3">cv. 10/8</strain>
        <tissue evidence="2">Leaf</tissue>
    </source>
</reference>
<accession>A0A392U5M4</accession>
<protein>
    <submittedName>
        <fullName evidence="2">Uncharacterized protein</fullName>
    </submittedName>
</protein>
<dbReference type="EMBL" id="LXQA010742852">
    <property type="protein sequence ID" value="MCI68779.1"/>
    <property type="molecule type" value="Genomic_DNA"/>
</dbReference>
<feature type="region of interest" description="Disordered" evidence="1">
    <location>
        <begin position="1"/>
        <end position="38"/>
    </location>
</feature>
<name>A0A392U5M4_9FABA</name>
<feature type="non-terminal residue" evidence="2">
    <location>
        <position position="38"/>
    </location>
</feature>
<proteinExistence type="predicted"/>
<organism evidence="2 3">
    <name type="scientific">Trifolium medium</name>
    <dbReference type="NCBI Taxonomy" id="97028"/>
    <lineage>
        <taxon>Eukaryota</taxon>
        <taxon>Viridiplantae</taxon>
        <taxon>Streptophyta</taxon>
        <taxon>Embryophyta</taxon>
        <taxon>Tracheophyta</taxon>
        <taxon>Spermatophyta</taxon>
        <taxon>Magnoliopsida</taxon>
        <taxon>eudicotyledons</taxon>
        <taxon>Gunneridae</taxon>
        <taxon>Pentapetalae</taxon>
        <taxon>rosids</taxon>
        <taxon>fabids</taxon>
        <taxon>Fabales</taxon>
        <taxon>Fabaceae</taxon>
        <taxon>Papilionoideae</taxon>
        <taxon>50 kb inversion clade</taxon>
        <taxon>NPAAA clade</taxon>
        <taxon>Hologalegina</taxon>
        <taxon>IRL clade</taxon>
        <taxon>Trifolieae</taxon>
        <taxon>Trifolium</taxon>
    </lineage>
</organism>
<sequence>MSPGCKNGQKSNIGQPCEQCPAPGSGDAELGAVGRSKT</sequence>
<evidence type="ECO:0000256" key="1">
    <source>
        <dbReference type="SAM" id="MobiDB-lite"/>
    </source>
</evidence>
<dbReference type="AlphaFoldDB" id="A0A392U5M4"/>
<evidence type="ECO:0000313" key="3">
    <source>
        <dbReference type="Proteomes" id="UP000265520"/>
    </source>
</evidence>
<keyword evidence="3" id="KW-1185">Reference proteome</keyword>
<evidence type="ECO:0000313" key="2">
    <source>
        <dbReference type="EMBL" id="MCI68779.1"/>
    </source>
</evidence>
<dbReference type="Proteomes" id="UP000265520">
    <property type="component" value="Unassembled WGS sequence"/>
</dbReference>